<dbReference type="PROSITE" id="PS50893">
    <property type="entry name" value="ABC_TRANSPORTER_2"/>
    <property type="match status" value="1"/>
</dbReference>
<dbReference type="SUPFAM" id="SSF52540">
    <property type="entry name" value="P-loop containing nucleoside triphosphate hydrolases"/>
    <property type="match status" value="1"/>
</dbReference>
<dbReference type="SUPFAM" id="SSF50331">
    <property type="entry name" value="MOP-like"/>
    <property type="match status" value="1"/>
</dbReference>
<dbReference type="Pfam" id="PF00005">
    <property type="entry name" value="ABC_tran"/>
    <property type="match status" value="1"/>
</dbReference>
<keyword evidence="6" id="KW-0472">Membrane</keyword>
<dbReference type="RefSeq" id="WP_210227570.1">
    <property type="nucleotide sequence ID" value="NZ_CP076022.1"/>
</dbReference>
<keyword evidence="5" id="KW-1278">Translocase</keyword>
<dbReference type="PROSITE" id="PS00211">
    <property type="entry name" value="ABC_TRANSPORTER_1"/>
    <property type="match status" value="1"/>
</dbReference>
<keyword evidence="4 8" id="KW-0067">ATP-binding</keyword>
<dbReference type="InterPro" id="IPR047641">
    <property type="entry name" value="ABC_transpr_MalK/UgpC-like"/>
</dbReference>
<dbReference type="InterPro" id="IPR008995">
    <property type="entry name" value="Mo/tungstate-bd_C_term_dom"/>
</dbReference>
<evidence type="ECO:0000256" key="6">
    <source>
        <dbReference type="ARBA" id="ARBA00023136"/>
    </source>
</evidence>
<dbReference type="GO" id="GO:0008643">
    <property type="term" value="P:carbohydrate transport"/>
    <property type="evidence" value="ECO:0007669"/>
    <property type="project" value="InterPro"/>
</dbReference>
<dbReference type="EMBL" id="CP076022">
    <property type="protein sequence ID" value="QWC09786.1"/>
    <property type="molecule type" value="Genomic_DNA"/>
</dbReference>
<dbReference type="InterPro" id="IPR003593">
    <property type="entry name" value="AAA+_ATPase"/>
</dbReference>
<dbReference type="InterPro" id="IPR003439">
    <property type="entry name" value="ABC_transporter-like_ATP-bd"/>
</dbReference>
<feature type="domain" description="ABC transporter" evidence="7">
    <location>
        <begin position="4"/>
        <end position="237"/>
    </location>
</feature>
<dbReference type="InterPro" id="IPR017871">
    <property type="entry name" value="ABC_transporter-like_CS"/>
</dbReference>
<dbReference type="PANTHER" id="PTHR43875">
    <property type="entry name" value="MALTODEXTRIN IMPORT ATP-BINDING PROTEIN MSMX"/>
    <property type="match status" value="1"/>
</dbReference>
<dbReference type="Pfam" id="PF17912">
    <property type="entry name" value="OB_MalK"/>
    <property type="match status" value="1"/>
</dbReference>
<evidence type="ECO:0000256" key="5">
    <source>
        <dbReference type="ARBA" id="ARBA00022967"/>
    </source>
</evidence>
<dbReference type="Proteomes" id="UP000676885">
    <property type="component" value="Chromosome"/>
</dbReference>
<dbReference type="GO" id="GO:0055052">
    <property type="term" value="C:ATP-binding cassette (ABC) transporter complex, substrate-binding subunit-containing"/>
    <property type="evidence" value="ECO:0007669"/>
    <property type="project" value="TreeGrafter"/>
</dbReference>
<evidence type="ECO:0000256" key="4">
    <source>
        <dbReference type="ARBA" id="ARBA00022840"/>
    </source>
</evidence>
<dbReference type="InterPro" id="IPR027417">
    <property type="entry name" value="P-loop_NTPase"/>
</dbReference>
<evidence type="ECO:0000256" key="2">
    <source>
        <dbReference type="ARBA" id="ARBA00022475"/>
    </source>
</evidence>
<name>A0A975R0T7_9MICC</name>
<dbReference type="Gene3D" id="2.40.50.100">
    <property type="match status" value="1"/>
</dbReference>
<dbReference type="KEGG" id="ajg:KKR91_15190"/>
<dbReference type="GO" id="GO:0005524">
    <property type="term" value="F:ATP binding"/>
    <property type="evidence" value="ECO:0007669"/>
    <property type="project" value="UniProtKB-KW"/>
</dbReference>
<gene>
    <name evidence="8" type="primary">ugpC</name>
    <name evidence="8" type="ORF">KKR91_15190</name>
</gene>
<dbReference type="NCBIfam" id="NF008653">
    <property type="entry name" value="PRK11650.1"/>
    <property type="match status" value="1"/>
</dbReference>
<dbReference type="GO" id="GO:0016887">
    <property type="term" value="F:ATP hydrolysis activity"/>
    <property type="evidence" value="ECO:0007669"/>
    <property type="project" value="InterPro"/>
</dbReference>
<keyword evidence="2" id="KW-1003">Cell membrane</keyword>
<dbReference type="GO" id="GO:0140359">
    <property type="term" value="F:ABC-type transporter activity"/>
    <property type="evidence" value="ECO:0007669"/>
    <property type="project" value="InterPro"/>
</dbReference>
<dbReference type="Gene3D" id="3.40.50.300">
    <property type="entry name" value="P-loop containing nucleotide triphosphate hydrolases"/>
    <property type="match status" value="1"/>
</dbReference>
<dbReference type="SMART" id="SM00382">
    <property type="entry name" value="AAA"/>
    <property type="match status" value="1"/>
</dbReference>
<dbReference type="AlphaFoldDB" id="A0A975R0T7"/>
<protein>
    <submittedName>
        <fullName evidence="8">Sn-glycerol-3-phosphate ABC transporter ATP-binding protein UgpC</fullName>
    </submittedName>
</protein>
<dbReference type="InterPro" id="IPR015855">
    <property type="entry name" value="ABC_transpr_MalK-like"/>
</dbReference>
<keyword evidence="1" id="KW-0813">Transport</keyword>
<dbReference type="PANTHER" id="PTHR43875:SF15">
    <property type="entry name" value="TREHALOSE IMPORT ATP-BINDING PROTEIN SUGC"/>
    <property type="match status" value="1"/>
</dbReference>
<keyword evidence="9" id="KW-1185">Reference proteome</keyword>
<dbReference type="FunFam" id="3.40.50.300:FF:000042">
    <property type="entry name" value="Maltose/maltodextrin ABC transporter, ATP-binding protein"/>
    <property type="match status" value="1"/>
</dbReference>
<evidence type="ECO:0000256" key="3">
    <source>
        <dbReference type="ARBA" id="ARBA00022741"/>
    </source>
</evidence>
<dbReference type="InterPro" id="IPR040582">
    <property type="entry name" value="OB_MalK-like"/>
</dbReference>
<reference evidence="8 9" key="1">
    <citation type="submission" date="2021-05" db="EMBL/GenBank/DDBJ databases">
        <title>Novel species in genus Arthrobacter.</title>
        <authorList>
            <person name="Zhang G."/>
        </authorList>
    </citation>
    <scope>NUCLEOTIDE SEQUENCE [LARGE SCALE GENOMIC DNA]</scope>
    <source>
        <strain evidence="9">zg-ZUI227</strain>
    </source>
</reference>
<evidence type="ECO:0000259" key="7">
    <source>
        <dbReference type="PROSITE" id="PS50893"/>
    </source>
</evidence>
<organism evidence="8 9">
    <name type="scientific">Arthrobacter jiangjiafuii</name>
    <dbReference type="NCBI Taxonomy" id="2817475"/>
    <lineage>
        <taxon>Bacteria</taxon>
        <taxon>Bacillati</taxon>
        <taxon>Actinomycetota</taxon>
        <taxon>Actinomycetes</taxon>
        <taxon>Micrococcales</taxon>
        <taxon>Micrococcaceae</taxon>
        <taxon>Arthrobacter</taxon>
    </lineage>
</organism>
<accession>A0A975R0T7</accession>
<keyword evidence="3" id="KW-0547">Nucleotide-binding</keyword>
<evidence type="ECO:0000313" key="8">
    <source>
        <dbReference type="EMBL" id="QWC09786.1"/>
    </source>
</evidence>
<proteinExistence type="predicted"/>
<dbReference type="CDD" id="cd03301">
    <property type="entry name" value="ABC_MalK_N"/>
    <property type="match status" value="1"/>
</dbReference>
<evidence type="ECO:0000256" key="1">
    <source>
        <dbReference type="ARBA" id="ARBA00022448"/>
    </source>
</evidence>
<evidence type="ECO:0000313" key="9">
    <source>
        <dbReference type="Proteomes" id="UP000676885"/>
    </source>
</evidence>
<sequence length="422" mass="46302">MASITLKNLVKKYGDGFPAVNDVSLDIADGEFIILVGPSGCGKSTLLRMIVGLEDITSGDLLINGERVNDKAPRDRNLAMVFQNYALYPHLTVFENIAFPLRLAKGKYTDEQVRKLVNDAAATLELTEHLDRKPANLSGGQRQRVAMGRAIVRQADAFLFDEPLSNLDAKLRGQMRSEISQMQRRLGTTSVYVTHDQTEAMTLGDRVAVLKKGILQQVASPRELYEQPVNLFVAGFIGSPSMNFLPATVEGNVLRTAVGDLTIPQEKAAKAAGKGIVLVGIRPEFFEDAKFVDEAKRPHGSVFSAPISHTEWLGNEQYGYIPFNPDPEVKELLDNLARDMDADALRPQIVVTLDSASRIRGGRDAELWLDTRKVHLFDPETGDNLTRDAKAGAELTEEANAARAEEIAMARETDRVASGVES</sequence>